<feature type="compositionally biased region" description="Polar residues" evidence="1">
    <location>
        <begin position="292"/>
        <end position="302"/>
    </location>
</feature>
<feature type="compositionally biased region" description="Polar residues" evidence="1">
    <location>
        <begin position="193"/>
        <end position="202"/>
    </location>
</feature>
<feature type="compositionally biased region" description="Polar residues" evidence="1">
    <location>
        <begin position="241"/>
        <end position="257"/>
    </location>
</feature>
<feature type="compositionally biased region" description="Polar residues" evidence="1">
    <location>
        <begin position="528"/>
        <end position="537"/>
    </location>
</feature>
<feature type="region of interest" description="Disordered" evidence="1">
    <location>
        <begin position="382"/>
        <end position="432"/>
    </location>
</feature>
<protein>
    <submittedName>
        <fullName evidence="2">HBL036Cp</fullName>
    </submittedName>
</protein>
<evidence type="ECO:0000313" key="3">
    <source>
        <dbReference type="Proteomes" id="UP000243052"/>
    </source>
</evidence>
<dbReference type="GeneID" id="28722046"/>
<sequence length="774" mass="84039">MFFKSKSVRESKQLDEGAIAAASAIGRALNSNGITLDPSRLPRHSSLTKDISRYSGVAVRPGNSMKGISIRKSMSMYAVHGNIRLEGSLRNRNKNTSAKLDGNDLDQFKTFGRFQSNSMAGKVVLRDSTSQGRQSEEEMVTKYVPGPRGLMKVTVAANNLSSPKQNRTSMVYTHNSPRGSLRKSVRKPILKGQSENCPSSTEAACPEKVSAEKTSTEKADTEMVVAKNFISANAIVEKGSTENTSVEKSTNKNSTGGDSEKVNSEATELLKSDAGNIINDNITRKPPPSRTLPESSSKTSSGEGYKEKESNTSVSFWTAVEDASDYVSHVTSDDYKEKKFETQVNKHKGGLPAILISTSTDVIDEVVSDDVNVRQTFENSDLSSNNVQYNEEKDEELNVAASNENRKEETSLSPMKSALKNNKSKKDPVTTADGVYNSLSPAEGAYLSLTTAENTRINARLSDERLTSSTLRNTTKRSPSVNFATPDSPKVKNIDGAVKVSQQQVMKSKRVSIIGDPGVHTNKKTGHRSSSTNTKRANTPAAPKSVHIEEPKEKSSFDKDRPKVASLGFKNMSLRAELSEETALQLNASVENLPTDGNETGPESYSAKQLLLSIAGGGWKSRFSDSDSDIEVQTNNTEDNNISDERAKEKSQLYNSNDPSSLKAKKLSDKRKPGIKTTLREVGEDIAEERSKKLGNRNSVLFKGTLRTKNASMGSITARNEKNPPAVGPNTVGAGTSTYYGSKIPPPMIISSQKVKGKTFGSKIKGLFGKKKKI</sequence>
<feature type="region of interest" description="Disordered" evidence="1">
    <location>
        <begin position="625"/>
        <end position="676"/>
    </location>
</feature>
<feature type="region of interest" description="Disordered" evidence="1">
    <location>
        <begin position="241"/>
        <end position="312"/>
    </location>
</feature>
<dbReference type="Proteomes" id="UP000243052">
    <property type="component" value="Chromosome ii"/>
</dbReference>
<dbReference type="RefSeq" id="XP_017985862.1">
    <property type="nucleotide sequence ID" value="XM_018130042.1"/>
</dbReference>
<feature type="compositionally biased region" description="Polar residues" evidence="1">
    <location>
        <begin position="631"/>
        <end position="640"/>
    </location>
</feature>
<feature type="compositionally biased region" description="Basic and acidic residues" evidence="1">
    <location>
        <begin position="258"/>
        <end position="271"/>
    </location>
</feature>
<evidence type="ECO:0000256" key="1">
    <source>
        <dbReference type="SAM" id="MobiDB-lite"/>
    </source>
</evidence>
<feature type="region of interest" description="Disordered" evidence="1">
    <location>
        <begin position="189"/>
        <end position="218"/>
    </location>
</feature>
<dbReference type="EMBL" id="CP014242">
    <property type="protein sequence ID" value="AMD18866.1"/>
    <property type="molecule type" value="Genomic_DNA"/>
</dbReference>
<reference evidence="2 3" key="1">
    <citation type="submission" date="2016-01" db="EMBL/GenBank/DDBJ databases">
        <title>Genome sequence of the yeast Holleya sinecauda.</title>
        <authorList>
            <person name="Dietrich F.S."/>
        </authorList>
    </citation>
    <scope>NUCLEOTIDE SEQUENCE [LARGE SCALE GENOMIC DNA]</scope>
    <source>
        <strain evidence="2 3">ATCC 58844</strain>
    </source>
</reference>
<name>A0A109UWI1_9SACH</name>
<dbReference type="AlphaFoldDB" id="A0A109UWI1"/>
<feature type="compositionally biased region" description="Basic and acidic residues" evidence="1">
    <location>
        <begin position="209"/>
        <end position="218"/>
    </location>
</feature>
<feature type="region of interest" description="Disordered" evidence="1">
    <location>
        <begin position="468"/>
        <end position="489"/>
    </location>
</feature>
<proteinExistence type="predicted"/>
<feature type="compositionally biased region" description="Basic and acidic residues" evidence="1">
    <location>
        <begin position="666"/>
        <end position="676"/>
    </location>
</feature>
<dbReference type="STRING" id="45286.A0A109UWI1"/>
<feature type="compositionally biased region" description="Polar residues" evidence="1">
    <location>
        <begin position="468"/>
        <end position="485"/>
    </location>
</feature>
<feature type="compositionally biased region" description="Basic and acidic residues" evidence="1">
    <location>
        <begin position="546"/>
        <end position="560"/>
    </location>
</feature>
<feature type="region of interest" description="Disordered" evidence="1">
    <location>
        <begin position="515"/>
        <end position="560"/>
    </location>
</feature>
<dbReference type="OrthoDB" id="4085524at2759"/>
<organism evidence="2 3">
    <name type="scientific">Eremothecium sinecaudum</name>
    <dbReference type="NCBI Taxonomy" id="45286"/>
    <lineage>
        <taxon>Eukaryota</taxon>
        <taxon>Fungi</taxon>
        <taxon>Dikarya</taxon>
        <taxon>Ascomycota</taxon>
        <taxon>Saccharomycotina</taxon>
        <taxon>Saccharomycetes</taxon>
        <taxon>Saccharomycetales</taxon>
        <taxon>Saccharomycetaceae</taxon>
        <taxon>Eremothecium</taxon>
    </lineage>
</organism>
<accession>A0A109UWI1</accession>
<evidence type="ECO:0000313" key="2">
    <source>
        <dbReference type="EMBL" id="AMD18866.1"/>
    </source>
</evidence>
<keyword evidence="3" id="KW-1185">Reference proteome</keyword>
<gene>
    <name evidence="2" type="ORF">AW171_hschr2388</name>
</gene>